<evidence type="ECO:0000313" key="3">
    <source>
        <dbReference type="Proteomes" id="UP000318349"/>
    </source>
</evidence>
<name>A0A557R354_9RHOO</name>
<comment type="caution">
    <text evidence="2">The sequence shown here is derived from an EMBL/GenBank/DDBJ whole genome shotgun (WGS) entry which is preliminary data.</text>
</comment>
<gene>
    <name evidence="2" type="ORF">FHP89_19975</name>
</gene>
<reference evidence="2 3" key="1">
    <citation type="submission" date="2019-07" db="EMBL/GenBank/DDBJ databases">
        <title>The pathways for chlorine oxyanion respiration interact through the shared metabolite chlorate.</title>
        <authorList>
            <person name="Barnum T.P."/>
            <person name="Cheng Y."/>
            <person name="Hill K.A."/>
            <person name="Lucas L.N."/>
            <person name="Carlson H.K."/>
            <person name="Coates J.D."/>
        </authorList>
    </citation>
    <scope>NUCLEOTIDE SEQUENCE [LARGE SCALE GENOMIC DNA]</scope>
    <source>
        <strain evidence="2 3">SFB-1</strain>
    </source>
</reference>
<dbReference type="AlphaFoldDB" id="A0A557R354"/>
<evidence type="ECO:0000313" key="2">
    <source>
        <dbReference type="EMBL" id="TVO71435.1"/>
    </source>
</evidence>
<dbReference type="Gene3D" id="1.10.3210.10">
    <property type="entry name" value="Hypothetical protein af1432"/>
    <property type="match status" value="1"/>
</dbReference>
<dbReference type="SUPFAM" id="SSF109604">
    <property type="entry name" value="HD-domain/PDEase-like"/>
    <property type="match status" value="1"/>
</dbReference>
<dbReference type="InterPro" id="IPR003607">
    <property type="entry name" value="HD/PDEase_dom"/>
</dbReference>
<protein>
    <submittedName>
        <fullName evidence="2">HD domain-containing protein</fullName>
    </submittedName>
</protein>
<dbReference type="InterPro" id="IPR052020">
    <property type="entry name" value="Cyclic_di-GMP/3'3'-cGAMP_PDE"/>
</dbReference>
<dbReference type="Pfam" id="PF13487">
    <property type="entry name" value="HD_5"/>
    <property type="match status" value="1"/>
</dbReference>
<dbReference type="GO" id="GO:0008081">
    <property type="term" value="F:phosphoric diester hydrolase activity"/>
    <property type="evidence" value="ECO:0007669"/>
    <property type="project" value="UniProtKB-ARBA"/>
</dbReference>
<sequence length="250" mass="27080">MQCACCAAALKSNPINSAGAPPLCERCFLEQIDAIPAKSEAASHAAFVEALAEALDLRERETGLHSRRVACHTQVLARQFTDDASVLRQIYWGALLHDLGKIGVPDHILLKAGPLDAAEWAVMRQHPEDGYHIVSRLPDMALAAQVVLCHEERFDGSGYPHGLAGKAIPLGARLFAVIDTLDAMTSDRPYRSALPFDAAKAEILSMAGRQFDPLAVDAMVHEEAALRWMVGIKCTQFEPPHTPVEGRGDA</sequence>
<dbReference type="PANTHER" id="PTHR45228">
    <property type="entry name" value="CYCLIC DI-GMP PHOSPHODIESTERASE TM_0186-RELATED"/>
    <property type="match status" value="1"/>
</dbReference>
<proteinExistence type="predicted"/>
<dbReference type="CDD" id="cd00077">
    <property type="entry name" value="HDc"/>
    <property type="match status" value="1"/>
</dbReference>
<accession>A0A557R354</accession>
<dbReference type="EMBL" id="VMNI01000027">
    <property type="protein sequence ID" value="TVO71435.1"/>
    <property type="molecule type" value="Genomic_DNA"/>
</dbReference>
<dbReference type="PROSITE" id="PS51832">
    <property type="entry name" value="HD_GYP"/>
    <property type="match status" value="1"/>
</dbReference>
<dbReference type="Proteomes" id="UP000318349">
    <property type="component" value="Unassembled WGS sequence"/>
</dbReference>
<feature type="domain" description="HD-GYP" evidence="1">
    <location>
        <begin position="40"/>
        <end position="235"/>
    </location>
</feature>
<organism evidence="2 3">
    <name type="scientific">Denitromonas halophila</name>
    <dbReference type="NCBI Taxonomy" id="1629404"/>
    <lineage>
        <taxon>Bacteria</taxon>
        <taxon>Pseudomonadati</taxon>
        <taxon>Pseudomonadota</taxon>
        <taxon>Betaproteobacteria</taxon>
        <taxon>Rhodocyclales</taxon>
        <taxon>Zoogloeaceae</taxon>
        <taxon>Denitromonas</taxon>
    </lineage>
</organism>
<evidence type="ECO:0000259" key="1">
    <source>
        <dbReference type="PROSITE" id="PS51832"/>
    </source>
</evidence>
<dbReference type="SMART" id="SM00471">
    <property type="entry name" value="HDc"/>
    <property type="match status" value="1"/>
</dbReference>
<dbReference type="PANTHER" id="PTHR45228:SF5">
    <property type="entry name" value="CYCLIC DI-GMP PHOSPHODIESTERASE VC_1348-RELATED"/>
    <property type="match status" value="1"/>
</dbReference>
<dbReference type="InterPro" id="IPR037522">
    <property type="entry name" value="HD_GYP_dom"/>
</dbReference>